<evidence type="ECO:0000313" key="1">
    <source>
        <dbReference type="EMBL" id="KAL3406503.1"/>
    </source>
</evidence>
<keyword evidence="2" id="KW-1185">Reference proteome</keyword>
<protein>
    <submittedName>
        <fullName evidence="1">Uncharacterized protein</fullName>
    </submittedName>
</protein>
<name>A0ABD2XN90_9HYME</name>
<proteinExistence type="predicted"/>
<accession>A0ABD2XN90</accession>
<dbReference type="AlphaFoldDB" id="A0ABD2XN90"/>
<reference evidence="1 2" key="1">
    <citation type="journal article" date="2024" name="bioRxiv">
        <title>A reference genome for Trichogramma kaykai: A tiny desert-dwelling parasitoid wasp with competing sex-ratio distorters.</title>
        <authorList>
            <person name="Culotta J."/>
            <person name="Lindsey A.R."/>
        </authorList>
    </citation>
    <scope>NUCLEOTIDE SEQUENCE [LARGE SCALE GENOMIC DNA]</scope>
    <source>
        <strain evidence="1 2">KSX58</strain>
    </source>
</reference>
<comment type="caution">
    <text evidence="1">The sequence shown here is derived from an EMBL/GenBank/DDBJ whole genome shotgun (WGS) entry which is preliminary data.</text>
</comment>
<organism evidence="1 2">
    <name type="scientific">Trichogramma kaykai</name>
    <dbReference type="NCBI Taxonomy" id="54128"/>
    <lineage>
        <taxon>Eukaryota</taxon>
        <taxon>Metazoa</taxon>
        <taxon>Ecdysozoa</taxon>
        <taxon>Arthropoda</taxon>
        <taxon>Hexapoda</taxon>
        <taxon>Insecta</taxon>
        <taxon>Pterygota</taxon>
        <taxon>Neoptera</taxon>
        <taxon>Endopterygota</taxon>
        <taxon>Hymenoptera</taxon>
        <taxon>Apocrita</taxon>
        <taxon>Proctotrupomorpha</taxon>
        <taxon>Chalcidoidea</taxon>
        <taxon>Trichogrammatidae</taxon>
        <taxon>Trichogramma</taxon>
    </lineage>
</organism>
<gene>
    <name evidence="1" type="ORF">TKK_001816</name>
</gene>
<dbReference type="EMBL" id="JBJJXI010000019">
    <property type="protein sequence ID" value="KAL3406503.1"/>
    <property type="molecule type" value="Genomic_DNA"/>
</dbReference>
<sequence>MFNRAAFNTSSSFLDLSLYVRLWRSCVDRCAKVPHPTAAIAAAAAAAATATAAAAVAHNQGGAARLYEVSQMPLYTRPRAHEYYPWTEISAFLNDRPPLSLSAQRGTGYISTRQTPFPFLLILSSRAAAAPTLRSSHLLSSFSHVSFDFSSNYAYLSFPLFSDLFNW</sequence>
<evidence type="ECO:0000313" key="2">
    <source>
        <dbReference type="Proteomes" id="UP001627154"/>
    </source>
</evidence>
<dbReference type="Proteomes" id="UP001627154">
    <property type="component" value="Unassembled WGS sequence"/>
</dbReference>